<protein>
    <submittedName>
        <fullName evidence="3">PepSY domain-containing protein</fullName>
    </submittedName>
</protein>
<organism evidence="3 4">
    <name type="scientific">Mesorhizobium caraganae</name>
    <dbReference type="NCBI Taxonomy" id="483206"/>
    <lineage>
        <taxon>Bacteria</taxon>
        <taxon>Pseudomonadati</taxon>
        <taxon>Pseudomonadota</taxon>
        <taxon>Alphaproteobacteria</taxon>
        <taxon>Hyphomicrobiales</taxon>
        <taxon>Phyllobacteriaceae</taxon>
        <taxon>Mesorhizobium</taxon>
    </lineage>
</organism>
<evidence type="ECO:0000313" key="3">
    <source>
        <dbReference type="EMBL" id="MER9408069.1"/>
    </source>
</evidence>
<reference evidence="3 4" key="1">
    <citation type="journal article" date="2024" name="Proc. Natl. Acad. Sci. U.S.A.">
        <title>The evolutionary genomics of adaptation to stress in wild rhizobium bacteria.</title>
        <authorList>
            <person name="Kehlet-Delgado H."/>
            <person name="Montoya A.P."/>
            <person name="Jensen K.T."/>
            <person name="Wendlandt C.E."/>
            <person name="Dexheimer C."/>
            <person name="Roberts M."/>
            <person name="Torres Martinez L."/>
            <person name="Friesen M.L."/>
            <person name="Griffitts J.S."/>
            <person name="Porter S.S."/>
        </authorList>
    </citation>
    <scope>NUCLEOTIDE SEQUENCE [LARGE SCALE GENOMIC DNA]</scope>
    <source>
        <strain evidence="3 4">M0641</strain>
    </source>
</reference>
<dbReference type="InterPro" id="IPR025711">
    <property type="entry name" value="PepSY"/>
</dbReference>
<evidence type="ECO:0000259" key="2">
    <source>
        <dbReference type="Pfam" id="PF13670"/>
    </source>
</evidence>
<feature type="domain" description="PepSY" evidence="2">
    <location>
        <begin position="6"/>
        <end position="84"/>
    </location>
</feature>
<name>A0ABV1Z7Y8_9HYPH</name>
<feature type="chain" id="PRO_5045532161" evidence="1">
    <location>
        <begin position="22"/>
        <end position="86"/>
    </location>
</feature>
<dbReference type="RefSeq" id="WP_352562027.1">
    <property type="nucleotide sequence ID" value="NZ_JAMYQB010000034.1"/>
</dbReference>
<dbReference type="Pfam" id="PF13670">
    <property type="entry name" value="PepSY_2"/>
    <property type="match status" value="1"/>
</dbReference>
<comment type="caution">
    <text evidence="3">The sequence shown here is derived from an EMBL/GenBank/DDBJ whole genome shotgun (WGS) entry which is preliminary data.</text>
</comment>
<evidence type="ECO:0000256" key="1">
    <source>
        <dbReference type="SAM" id="SignalP"/>
    </source>
</evidence>
<dbReference type="Proteomes" id="UP001433071">
    <property type="component" value="Unassembled WGS sequence"/>
</dbReference>
<sequence>MRNLVLATGLALLLAGATAFAADDDRPMPPQNAQKLSAIIAKVEQRDGFRYVKEVDWDKDGYTVTYYTADKAKVEITFDPVTAEPK</sequence>
<keyword evidence="1" id="KW-0732">Signal</keyword>
<dbReference type="EMBL" id="JAMYQB010000034">
    <property type="protein sequence ID" value="MER9408069.1"/>
    <property type="molecule type" value="Genomic_DNA"/>
</dbReference>
<feature type="signal peptide" evidence="1">
    <location>
        <begin position="1"/>
        <end position="21"/>
    </location>
</feature>
<keyword evidence="4" id="KW-1185">Reference proteome</keyword>
<accession>A0ABV1Z7Y8</accession>
<evidence type="ECO:0000313" key="4">
    <source>
        <dbReference type="Proteomes" id="UP001433071"/>
    </source>
</evidence>
<gene>
    <name evidence="3" type="ORF">NKI36_29085</name>
</gene>
<proteinExistence type="predicted"/>